<feature type="non-terminal residue" evidence="2">
    <location>
        <position position="281"/>
    </location>
</feature>
<reference evidence="2" key="1">
    <citation type="submission" date="2021-02" db="EMBL/GenBank/DDBJ databases">
        <authorList>
            <person name="Dougan E. K."/>
            <person name="Rhodes N."/>
            <person name="Thang M."/>
            <person name="Chan C."/>
        </authorList>
    </citation>
    <scope>NUCLEOTIDE SEQUENCE</scope>
</reference>
<evidence type="ECO:0000256" key="1">
    <source>
        <dbReference type="SAM" id="MobiDB-lite"/>
    </source>
</evidence>
<feature type="non-terminal residue" evidence="2">
    <location>
        <position position="1"/>
    </location>
</feature>
<evidence type="ECO:0000313" key="3">
    <source>
        <dbReference type="Proteomes" id="UP000626109"/>
    </source>
</evidence>
<proteinExistence type="predicted"/>
<sequence length="281" mass="29699">ASDLNDELCRESCELHREVSVLRQLQLQRRSASSAKGSATDSPLSLKRAARAAVLLPRVMSHVRRAVRQVVVPPSAAAEGLPSAIEEAVRRVVVSMAEVARAEAAPASSEETAALVSEKVALKEFSLRQQERLLELELAREKLSFSMQGLWGSRLTSAFQGTLGAEPSSSSTAPPPSKPVSGGQTASSVNQQAVPVVPLQQTIISSGDVCEVVGRKGAIIRETLSLESDEVATIPTGSYVRVLEVGTGESRRARVQVLSEPPSGIGDASFPSENGPVGWLS</sequence>
<organism evidence="2 3">
    <name type="scientific">Polarella glacialis</name>
    <name type="common">Dinoflagellate</name>
    <dbReference type="NCBI Taxonomy" id="89957"/>
    <lineage>
        <taxon>Eukaryota</taxon>
        <taxon>Sar</taxon>
        <taxon>Alveolata</taxon>
        <taxon>Dinophyceae</taxon>
        <taxon>Suessiales</taxon>
        <taxon>Suessiaceae</taxon>
        <taxon>Polarella</taxon>
    </lineage>
</organism>
<evidence type="ECO:0000313" key="2">
    <source>
        <dbReference type="EMBL" id="CAE8686197.1"/>
    </source>
</evidence>
<accession>A0A813JYY7</accession>
<name>A0A813JYY7_POLGL</name>
<dbReference type="EMBL" id="CAJNNW010026548">
    <property type="protein sequence ID" value="CAE8686197.1"/>
    <property type="molecule type" value="Genomic_DNA"/>
</dbReference>
<gene>
    <name evidence="2" type="ORF">PGLA2088_LOCUS24858</name>
</gene>
<dbReference type="Proteomes" id="UP000626109">
    <property type="component" value="Unassembled WGS sequence"/>
</dbReference>
<protein>
    <submittedName>
        <fullName evidence="2">Uncharacterized protein</fullName>
    </submittedName>
</protein>
<comment type="caution">
    <text evidence="2">The sequence shown here is derived from an EMBL/GenBank/DDBJ whole genome shotgun (WGS) entry which is preliminary data.</text>
</comment>
<feature type="region of interest" description="Disordered" evidence="1">
    <location>
        <begin position="162"/>
        <end position="189"/>
    </location>
</feature>
<dbReference type="AlphaFoldDB" id="A0A813JYY7"/>
<feature type="region of interest" description="Disordered" evidence="1">
    <location>
        <begin position="260"/>
        <end position="281"/>
    </location>
</feature>